<comment type="subcellular location">
    <subcellularLocation>
        <location evidence="1">Vacuole membrane</location>
        <topology evidence="1">Peripheral membrane protein</topology>
    </subcellularLocation>
</comment>
<evidence type="ECO:0000256" key="6">
    <source>
        <dbReference type="ARBA" id="ARBA00023464"/>
    </source>
</evidence>
<evidence type="ECO:0000313" key="10">
    <source>
        <dbReference type="EMBL" id="KAE9468034.1"/>
    </source>
</evidence>
<keyword evidence="11" id="KW-1185">Reference proteome</keyword>
<dbReference type="GO" id="GO:0043813">
    <property type="term" value="F:phosphatidylinositol-3,5-bisphosphate 5-phosphatase activity"/>
    <property type="evidence" value="ECO:0007669"/>
    <property type="project" value="InterPro"/>
</dbReference>
<dbReference type="AlphaFoldDB" id="A0A6A4MN45"/>
<feature type="domain" description="SAC" evidence="9">
    <location>
        <begin position="153"/>
        <end position="501"/>
    </location>
</feature>
<feature type="non-terminal residue" evidence="10">
    <location>
        <position position="1"/>
    </location>
</feature>
<sequence length="757" mass="86400">MASDNEAKSSSLCLKNFKLYETSSNFYMIGWEKSRKIWRVLKIDRLEPSELNILEDSATYSEVECSDLLRRVHEGNKSTGGLKFVTICYGIVGFIKFLGAYYMLLITKRRKIGTICGHAIYAITKKEMIPIPNSTIRANMGYSKNENRYKKLLRSVDLTKDFFFSYSYHVMHSVQKNLCHHEAGQVLYENMFVWNEFLTRGIRNHLKNTLWTIALVYGFFKQVKLSLSGRDFKLTLIARRSRHYAGTRYLKRGVNEKGRVANDVETEQIVCEDAPEGCLMQISAVVQNRGSIPLFWSQETSRLNIKPEIILSKKDHEYNATRLHFENLVKRYGNPIIVLSLIKTREKKPRESILRAEFANAIALINKDLTEENRLKFRHWDLSKYSKRNSEKGDCSIQNLYHTPKDADRETRHDSSGLDAAGNHIVKPPMFQSGVLRTNCIDCLDRTNVAQYAYGLVALGYQLRALGFIESPNIDRDSLLGADLMKLYETMGNTLALQYGGSVAHNKIFSESRGQWKAATQSQEFFTNLQRYYNNAYVDPEKQDAINVFLGHFQPCQGKPALWEMDSDQHYSIGRHSFNFADESSRSILKRSLSEGNILCENSPMEATDVGQKEDNYNPYNPLPDMTQGGERGLSESTPEISTGERELSYPRYTPSVSSLRLFPQLDRYLEGDPIHLNEHRDSPNCSNFFDEDWLSSSENSSEEEAYERSTLIKAGMSWNSVLTGLEMESNASASASGSSMKVSHLLNVTLSTVISW</sequence>
<organism evidence="10 11">
    <name type="scientific">Rhododendron williamsianum</name>
    <dbReference type="NCBI Taxonomy" id="262921"/>
    <lineage>
        <taxon>Eukaryota</taxon>
        <taxon>Viridiplantae</taxon>
        <taxon>Streptophyta</taxon>
        <taxon>Embryophyta</taxon>
        <taxon>Tracheophyta</taxon>
        <taxon>Spermatophyta</taxon>
        <taxon>Magnoliopsida</taxon>
        <taxon>eudicotyledons</taxon>
        <taxon>Gunneridae</taxon>
        <taxon>Pentapetalae</taxon>
        <taxon>asterids</taxon>
        <taxon>Ericales</taxon>
        <taxon>Ericaceae</taxon>
        <taxon>Ericoideae</taxon>
        <taxon>Rhodoreae</taxon>
        <taxon>Rhododendron</taxon>
    </lineage>
</organism>
<keyword evidence="8" id="KW-0812">Transmembrane</keyword>
<dbReference type="Pfam" id="PF02383">
    <property type="entry name" value="Syja_N"/>
    <property type="match status" value="1"/>
</dbReference>
<dbReference type="GO" id="GO:0005774">
    <property type="term" value="C:vacuolar membrane"/>
    <property type="evidence" value="ECO:0007669"/>
    <property type="project" value="UniProtKB-SubCell"/>
</dbReference>
<feature type="transmembrane region" description="Helical" evidence="8">
    <location>
        <begin position="84"/>
        <end position="104"/>
    </location>
</feature>
<dbReference type="EMBL" id="QEFC01000003">
    <property type="protein sequence ID" value="KAE9468034.1"/>
    <property type="molecule type" value="Genomic_DNA"/>
</dbReference>
<keyword evidence="3" id="KW-0378">Hydrolase</keyword>
<dbReference type="PANTHER" id="PTHR45738:SF3">
    <property type="entry name" value="OS03G0182400 PROTEIN"/>
    <property type="match status" value="1"/>
</dbReference>
<dbReference type="InterPro" id="IPR002013">
    <property type="entry name" value="SAC_dom"/>
</dbReference>
<comment type="caution">
    <text evidence="10">The sequence shown here is derived from an EMBL/GenBank/DDBJ whole genome shotgun (WGS) entry which is preliminary data.</text>
</comment>
<name>A0A6A4MN45_9ERIC</name>
<accession>A0A6A4MN45</accession>
<dbReference type="PANTHER" id="PTHR45738">
    <property type="entry name" value="POLYPHOSPHOINOSITIDE PHOSPHATASE"/>
    <property type="match status" value="1"/>
</dbReference>
<feature type="region of interest" description="Disordered" evidence="7">
    <location>
        <begin position="624"/>
        <end position="648"/>
    </location>
</feature>
<dbReference type="OrthoDB" id="405996at2759"/>
<evidence type="ECO:0000313" key="11">
    <source>
        <dbReference type="Proteomes" id="UP000428333"/>
    </source>
</evidence>
<evidence type="ECO:0000259" key="9">
    <source>
        <dbReference type="PROSITE" id="PS50275"/>
    </source>
</evidence>
<evidence type="ECO:0000256" key="4">
    <source>
        <dbReference type="ARBA" id="ARBA00023136"/>
    </source>
</evidence>
<dbReference type="GO" id="GO:0046856">
    <property type="term" value="P:phosphatidylinositol dephosphorylation"/>
    <property type="evidence" value="ECO:0007669"/>
    <property type="project" value="InterPro"/>
</dbReference>
<evidence type="ECO:0000256" key="2">
    <source>
        <dbReference type="ARBA" id="ARBA00022554"/>
    </source>
</evidence>
<evidence type="ECO:0000256" key="3">
    <source>
        <dbReference type="ARBA" id="ARBA00022801"/>
    </source>
</evidence>
<evidence type="ECO:0000256" key="5">
    <source>
        <dbReference type="ARBA" id="ARBA00023337"/>
    </source>
</evidence>
<dbReference type="PROSITE" id="PS50275">
    <property type="entry name" value="SAC"/>
    <property type="match status" value="1"/>
</dbReference>
<dbReference type="Proteomes" id="UP000428333">
    <property type="component" value="Linkage Group LG01"/>
</dbReference>
<dbReference type="InterPro" id="IPR043573">
    <property type="entry name" value="Fig4-like"/>
</dbReference>
<evidence type="ECO:0000256" key="7">
    <source>
        <dbReference type="SAM" id="MobiDB-lite"/>
    </source>
</evidence>
<protein>
    <recommendedName>
        <fullName evidence="9">SAC domain-containing protein</fullName>
    </recommendedName>
</protein>
<keyword evidence="8" id="KW-1133">Transmembrane helix</keyword>
<evidence type="ECO:0000256" key="8">
    <source>
        <dbReference type="SAM" id="Phobius"/>
    </source>
</evidence>
<gene>
    <name evidence="10" type="ORF">C3L33_00087</name>
</gene>
<comment type="subunit">
    <text evidence="6">Component of the PI(3,5)P2 regulatory complex at least composed of ATG18, SAC/FIG4, FAB1 and VAC14.</text>
</comment>
<keyword evidence="2" id="KW-0926">Vacuole</keyword>
<evidence type="ECO:0000256" key="1">
    <source>
        <dbReference type="ARBA" id="ARBA00004148"/>
    </source>
</evidence>
<reference evidence="10 11" key="1">
    <citation type="journal article" date="2019" name="Genome Biol. Evol.">
        <title>The Rhododendron genome and chromosomal organization provide insight into shared whole-genome duplications across the heath family (Ericaceae).</title>
        <authorList>
            <person name="Soza V.L."/>
            <person name="Lindsley D."/>
            <person name="Waalkes A."/>
            <person name="Ramage E."/>
            <person name="Patwardhan R.P."/>
            <person name="Burton J.N."/>
            <person name="Adey A."/>
            <person name="Kumar A."/>
            <person name="Qiu R."/>
            <person name="Shendure J."/>
            <person name="Hall B."/>
        </authorList>
    </citation>
    <scope>NUCLEOTIDE SEQUENCE [LARGE SCALE GENOMIC DNA]</scope>
    <source>
        <strain evidence="10">RSF 1966-606</strain>
    </source>
</reference>
<keyword evidence="4 8" id="KW-0472">Membrane</keyword>
<comment type="catalytic activity">
    <reaction evidence="5">
        <text>a 1,2-diacyl-sn-glycero-3-phospho-(1D-myo-inositol-3,5-bisphosphate) + H2O = a 1,2-diacyl-sn-glycero-3-phospho-(1D-myo-inositol-3-phosphate) + phosphate</text>
        <dbReference type="Rhea" id="RHEA:32955"/>
        <dbReference type="ChEBI" id="CHEBI:15377"/>
        <dbReference type="ChEBI" id="CHEBI:43474"/>
        <dbReference type="ChEBI" id="CHEBI:57923"/>
        <dbReference type="ChEBI" id="CHEBI:58088"/>
    </reaction>
</comment>
<proteinExistence type="predicted"/>